<dbReference type="PANTHER" id="PTHR12932:SF9">
    <property type="entry name" value="TUBULIN POLYMERIZATION-PROMOTING PROTEIN HOMOLOG"/>
    <property type="match status" value="1"/>
</dbReference>
<dbReference type="GO" id="GO:0001578">
    <property type="term" value="P:microtubule bundle formation"/>
    <property type="evidence" value="ECO:0007669"/>
    <property type="project" value="TreeGrafter"/>
</dbReference>
<gene>
    <name evidence="3" type="ORF">AMON00008_LOCUS45253</name>
</gene>
<reference evidence="3" key="1">
    <citation type="submission" date="2021-01" db="EMBL/GenBank/DDBJ databases">
        <authorList>
            <person name="Corre E."/>
            <person name="Pelletier E."/>
            <person name="Niang G."/>
            <person name="Scheremetjew M."/>
            <person name="Finn R."/>
            <person name="Kale V."/>
            <person name="Holt S."/>
            <person name="Cochrane G."/>
            <person name="Meng A."/>
            <person name="Brown T."/>
            <person name="Cohen L."/>
        </authorList>
    </citation>
    <scope>NUCLEOTIDE SEQUENCE</scope>
    <source>
        <strain evidence="3">CCMP3105</strain>
    </source>
</reference>
<dbReference type="Gene3D" id="1.10.238.10">
    <property type="entry name" value="EF-hand"/>
    <property type="match status" value="1"/>
</dbReference>
<feature type="compositionally biased region" description="Basic and acidic residues" evidence="2">
    <location>
        <begin position="306"/>
        <end position="325"/>
    </location>
</feature>
<feature type="region of interest" description="Disordered" evidence="2">
    <location>
        <begin position="27"/>
        <end position="52"/>
    </location>
</feature>
<dbReference type="EMBL" id="HBNR01064094">
    <property type="protein sequence ID" value="CAE4635031.1"/>
    <property type="molecule type" value="Transcribed_RNA"/>
</dbReference>
<protein>
    <recommendedName>
        <fullName evidence="4">EF-hand domain-containing protein</fullName>
    </recommendedName>
</protein>
<dbReference type="SUPFAM" id="SSF47473">
    <property type="entry name" value="EF-hand"/>
    <property type="match status" value="1"/>
</dbReference>
<dbReference type="GO" id="GO:0015631">
    <property type="term" value="F:tubulin binding"/>
    <property type="evidence" value="ECO:0007669"/>
    <property type="project" value="InterPro"/>
</dbReference>
<dbReference type="InterPro" id="IPR008907">
    <property type="entry name" value="TPP/p25"/>
</dbReference>
<proteinExistence type="inferred from homology"/>
<organism evidence="3">
    <name type="scientific">Alexandrium monilatum</name>
    <dbReference type="NCBI Taxonomy" id="311494"/>
    <lineage>
        <taxon>Eukaryota</taxon>
        <taxon>Sar</taxon>
        <taxon>Alveolata</taxon>
        <taxon>Dinophyceae</taxon>
        <taxon>Gonyaulacales</taxon>
        <taxon>Pyrocystaceae</taxon>
        <taxon>Alexandrium</taxon>
    </lineage>
</organism>
<dbReference type="InterPro" id="IPR011992">
    <property type="entry name" value="EF-hand-dom_pair"/>
</dbReference>
<evidence type="ECO:0000256" key="1">
    <source>
        <dbReference type="ARBA" id="ARBA00010994"/>
    </source>
</evidence>
<dbReference type="GO" id="GO:0005874">
    <property type="term" value="C:microtubule"/>
    <property type="evidence" value="ECO:0007669"/>
    <property type="project" value="TreeGrafter"/>
</dbReference>
<accession>A0A7S4S7P4</accession>
<comment type="similarity">
    <text evidence="1">Belongs to the TPPP family.</text>
</comment>
<dbReference type="GO" id="GO:0032273">
    <property type="term" value="P:positive regulation of protein polymerization"/>
    <property type="evidence" value="ECO:0007669"/>
    <property type="project" value="TreeGrafter"/>
</dbReference>
<evidence type="ECO:0008006" key="4">
    <source>
        <dbReference type="Google" id="ProtNLM"/>
    </source>
</evidence>
<sequence>MSCAMLPLPTAPCADAGHSAEPAMIRPERAASASPAASAKHPRAGSPLASVARLGSGPSVSSLMTARSASLSPGPPRVASGLLVSPRRFSSRHVPHAAEELAQSPVLPPDILARLNGLTRHLKGNSEWEEKQKQVLEAPSERFIPEEYDETLHNDYERRCAFGERMNTEFMSSGKWVKLLRELGVISAPGAEKAPGGSISLADADIIFRKVLHHADYCGKRLTYETFCKALYLAALAIRPDLDSEAALADMVARVAAAAPEESQDNNTDYMLDANVLLVLDHFKPALWDLFRAFCSRNLGQAGGPRRGEGTVRLGERTFHRHTQDTLRSTLTLGGARGEGGLSELSPSSDPAQSPHWRPRLSAPAGMKSPGPDGSLLSPFALGKLEEHEHEGEPQSPQANYEADAGGGFTTPRQRPWGEDRPQPPHGTVSPKDAFDRRPRGSQSPPPAIDKFSALFSPNSTMQSFRASMCSLTQTQDAFTYANGAPVIKNRRHYMSADQFLLLCKDLKIMPDLLTRLEIVKIFKRAQCTGASSSHGSSIHGFLNRDAFVDAVGQLAIEAYCKEPYGNEFPEAYEKVHGFLARVLPTNSHEAHERFLYGCGTRAR</sequence>
<dbReference type="GO" id="GO:0046785">
    <property type="term" value="P:microtubule polymerization"/>
    <property type="evidence" value="ECO:0007669"/>
    <property type="project" value="InterPro"/>
</dbReference>
<feature type="region of interest" description="Disordered" evidence="2">
    <location>
        <begin position="302"/>
        <end position="449"/>
    </location>
</feature>
<evidence type="ECO:0000313" key="3">
    <source>
        <dbReference type="EMBL" id="CAE4635031.1"/>
    </source>
</evidence>
<dbReference type="PANTHER" id="PTHR12932">
    <property type="entry name" value="P25 ALPHA-RELATED"/>
    <property type="match status" value="1"/>
</dbReference>
<name>A0A7S4S7P4_9DINO</name>
<feature type="compositionally biased region" description="Low complexity" evidence="2">
    <location>
        <begin position="30"/>
        <end position="39"/>
    </location>
</feature>
<feature type="compositionally biased region" description="Basic and acidic residues" evidence="2">
    <location>
        <begin position="384"/>
        <end position="393"/>
    </location>
</feature>
<dbReference type="AlphaFoldDB" id="A0A7S4S7P4"/>
<evidence type="ECO:0000256" key="2">
    <source>
        <dbReference type="SAM" id="MobiDB-lite"/>
    </source>
</evidence>